<evidence type="ECO:0000259" key="3">
    <source>
        <dbReference type="Pfam" id="PF24064"/>
    </source>
</evidence>
<name>A0ABM0M8L2_SACKO</name>
<feature type="domain" description="GATOR1 complex protein NPRL3 C-terminal HTH" evidence="3">
    <location>
        <begin position="481"/>
        <end position="541"/>
    </location>
</feature>
<dbReference type="PANTHER" id="PTHR13153">
    <property type="entry name" value="CGTHBA PROTEIN -14 GENE PROTEIN"/>
    <property type="match status" value="1"/>
</dbReference>
<gene>
    <name evidence="5" type="primary">LOC100373514</name>
</gene>
<evidence type="ECO:0000256" key="2">
    <source>
        <dbReference type="RuleBase" id="RU368069"/>
    </source>
</evidence>
<dbReference type="Pfam" id="PF03666">
    <property type="entry name" value="NPR3"/>
    <property type="match status" value="1"/>
</dbReference>
<keyword evidence="2" id="KW-0458">Lysosome</keyword>
<comment type="subcellular location">
    <subcellularLocation>
        <location evidence="2">Lysosome</location>
    </subcellularLocation>
</comment>
<evidence type="ECO:0000256" key="1">
    <source>
        <dbReference type="ARBA" id="ARBA00010546"/>
    </source>
</evidence>
<evidence type="ECO:0000313" key="5">
    <source>
        <dbReference type="RefSeq" id="XP_006816353.1"/>
    </source>
</evidence>
<dbReference type="GeneID" id="100373514"/>
<organism evidence="4 5">
    <name type="scientific">Saccoglossus kowalevskii</name>
    <name type="common">Acorn worm</name>
    <dbReference type="NCBI Taxonomy" id="10224"/>
    <lineage>
        <taxon>Eukaryota</taxon>
        <taxon>Metazoa</taxon>
        <taxon>Hemichordata</taxon>
        <taxon>Enteropneusta</taxon>
        <taxon>Harrimaniidae</taxon>
        <taxon>Saccoglossus</taxon>
    </lineage>
</organism>
<evidence type="ECO:0000313" key="4">
    <source>
        <dbReference type="Proteomes" id="UP000694865"/>
    </source>
</evidence>
<keyword evidence="2" id="KW-0732">Signal</keyword>
<dbReference type="Proteomes" id="UP000694865">
    <property type="component" value="Unplaced"/>
</dbReference>
<dbReference type="InterPro" id="IPR005365">
    <property type="entry name" value="Npr3"/>
</dbReference>
<dbReference type="RefSeq" id="XP_006816353.1">
    <property type="nucleotide sequence ID" value="XM_006816290.1"/>
</dbReference>
<sequence length="557" mass="63251">MSKCSPIAVILVSSGSRGERLLFRYPYEFDENKEVTQLNLPHNPYALIEEDEESKDGRACSTISQGQLAGYSDEILAHILATKTELCGRKFELKVDDIRFVCHPTIIQDVNSKLKKRSKEAPTMILFNVVFALQGDVFQSVVHCYHDLSKRLSIALKHEERRCGFLSSQAQIMLSVHDEVAALPEDCLDSPFRLMLPKSKLCRDLKDAYENLNNWIQVSFCLPHKVHNVEQMRIDPDVIEKSLAAIRPYHAMLLLEEENELLEFLPLDCSPSLIRLIKLTTPLKSLQLLSQDCDLALSQVFQLVGHLVYWGKATIIFPLCEANVYVLSPNCDLRMTSPLVEEFTDKFPGQSLTAVLSNFSLPLPFGEHRNPLFEQQQLDQVRIVMWLLQNRLLIQMHTYVFLVALDIYLDQEVTSLRPHRLSERSFGSCGSTAESPGFGSDDVTVSQSLESCSLKSTDVGSDEDIQLKKGLSDNLLSELSEAEQASVLSIPAASNEEDLKLFARLCPYFRGKHHLEEIMYYENLRRSQLLTLLDKFRDVLITCSHQDAATITYQEFL</sequence>
<keyword evidence="4" id="KW-1185">Reference proteome</keyword>
<dbReference type="Pfam" id="PF24064">
    <property type="entry name" value="HTH_NPRL3"/>
    <property type="match status" value="1"/>
</dbReference>
<dbReference type="PANTHER" id="PTHR13153:SF5">
    <property type="entry name" value="GATOR COMPLEX PROTEIN NPRL3"/>
    <property type="match status" value="1"/>
</dbReference>
<reference evidence="5" key="1">
    <citation type="submission" date="2025-08" db="UniProtKB">
        <authorList>
            <consortium name="RefSeq"/>
        </authorList>
    </citation>
    <scope>IDENTIFICATION</scope>
    <source>
        <tissue evidence="5">Testes</tissue>
    </source>
</reference>
<accession>A0ABM0M8L2</accession>
<proteinExistence type="inferred from homology"/>
<comment type="function">
    <text evidence="2">As a component of the GATOR1 complex functions as an inhibitor of the amino acid-sensing branch of the TORC1 pathway.</text>
</comment>
<dbReference type="InterPro" id="IPR056603">
    <property type="entry name" value="HTH_NPRL3"/>
</dbReference>
<protein>
    <recommendedName>
        <fullName evidence="2">GATOR complex protein NPRL3</fullName>
    </recommendedName>
    <alternativeName>
        <fullName evidence="2">Nitrogen permease regulator 3-like protein</fullName>
    </alternativeName>
</protein>
<comment type="similarity">
    <text evidence="1 2">Belongs to the NPR3 family.</text>
</comment>